<reference evidence="1" key="1">
    <citation type="journal article" date="2014" name="Front. Microbiol.">
        <title>High frequency of phylogenetically diverse reductive dehalogenase-homologous genes in deep subseafloor sedimentary metagenomes.</title>
        <authorList>
            <person name="Kawai M."/>
            <person name="Futagami T."/>
            <person name="Toyoda A."/>
            <person name="Takaki Y."/>
            <person name="Nishi S."/>
            <person name="Hori S."/>
            <person name="Arai W."/>
            <person name="Tsubouchi T."/>
            <person name="Morono Y."/>
            <person name="Uchiyama I."/>
            <person name="Ito T."/>
            <person name="Fujiyama A."/>
            <person name="Inagaki F."/>
            <person name="Takami H."/>
        </authorList>
    </citation>
    <scope>NUCLEOTIDE SEQUENCE</scope>
    <source>
        <strain evidence="1">Expedition CK06-06</strain>
    </source>
</reference>
<protein>
    <recommendedName>
        <fullName evidence="2">TIGR04255 family protein</fullName>
    </recommendedName>
</protein>
<organism evidence="1">
    <name type="scientific">marine sediment metagenome</name>
    <dbReference type="NCBI Taxonomy" id="412755"/>
    <lineage>
        <taxon>unclassified sequences</taxon>
        <taxon>metagenomes</taxon>
        <taxon>ecological metagenomes</taxon>
    </lineage>
</organism>
<name>X0S1K5_9ZZZZ</name>
<evidence type="ECO:0000313" key="1">
    <source>
        <dbReference type="EMBL" id="GAF69842.1"/>
    </source>
</evidence>
<comment type="caution">
    <text evidence="1">The sequence shown here is derived from an EMBL/GenBank/DDBJ whole genome shotgun (WGS) entry which is preliminary data.</text>
</comment>
<dbReference type="AlphaFoldDB" id="X0S1K5"/>
<accession>X0S1K5</accession>
<evidence type="ECO:0008006" key="2">
    <source>
        <dbReference type="Google" id="ProtNLM"/>
    </source>
</evidence>
<proteinExistence type="predicted"/>
<gene>
    <name evidence="1" type="ORF">S01H1_04972</name>
</gene>
<sequence>MAELTATSFELASCQATVFTPDGDLAVSKVMRDLYPSLATLFDGEPTILPPVPEGAPLEIPRIILESKSHEWRCEFSPARVNVYWRRAKSTVACVALGDFFAEAVKILLQYAAQLSPRIARLAALSTRFSPHEKPGLFLARHFCKDRWDKAPLNRPENFELHAHKRFTLTSDFTVNSWARSKTGKVSGEGDEKLIVLFEQDLNTLAEEAPEKGFSEAEIKKFFLEAATELDSILGLYYPSP</sequence>
<dbReference type="EMBL" id="BARS01002596">
    <property type="protein sequence ID" value="GAF69842.1"/>
    <property type="molecule type" value="Genomic_DNA"/>
</dbReference>